<dbReference type="SUPFAM" id="SSF55469">
    <property type="entry name" value="FMN-dependent nitroreductase-like"/>
    <property type="match status" value="2"/>
</dbReference>
<comment type="caution">
    <text evidence="1">The sequence shown here is derived from an EMBL/GenBank/DDBJ whole genome shotgun (WGS) entry which is preliminary data.</text>
</comment>
<name>A0ABQ5R2E7_9ACTN</name>
<protein>
    <recommendedName>
        <fullName evidence="3">Nitroreductase</fullName>
    </recommendedName>
</protein>
<dbReference type="PANTHER" id="PTHR23026">
    <property type="entry name" value="NADPH NITROREDUCTASE"/>
    <property type="match status" value="1"/>
</dbReference>
<keyword evidence="2" id="KW-1185">Reference proteome</keyword>
<dbReference type="Gene3D" id="3.40.109.10">
    <property type="entry name" value="NADH Oxidase"/>
    <property type="match status" value="2"/>
</dbReference>
<dbReference type="RefSeq" id="WP_281899646.1">
    <property type="nucleotide sequence ID" value="NZ_BSDI01000027.1"/>
</dbReference>
<dbReference type="InterPro" id="IPR050627">
    <property type="entry name" value="Nitroreductase/BluB"/>
</dbReference>
<dbReference type="NCBIfam" id="NF047509">
    <property type="entry name" value="Rv3131_FMN_oxido"/>
    <property type="match status" value="1"/>
</dbReference>
<dbReference type="Proteomes" id="UP001144280">
    <property type="component" value="Unassembled WGS sequence"/>
</dbReference>
<organism evidence="1 2">
    <name type="scientific">Phytohabitans aurantiacus</name>
    <dbReference type="NCBI Taxonomy" id="3016789"/>
    <lineage>
        <taxon>Bacteria</taxon>
        <taxon>Bacillati</taxon>
        <taxon>Actinomycetota</taxon>
        <taxon>Actinomycetes</taxon>
        <taxon>Micromonosporales</taxon>
        <taxon>Micromonosporaceae</taxon>
    </lineage>
</organism>
<evidence type="ECO:0008006" key="3">
    <source>
        <dbReference type="Google" id="ProtNLM"/>
    </source>
</evidence>
<accession>A0ABQ5R2E7</accession>
<reference evidence="1" key="1">
    <citation type="submission" date="2022-12" db="EMBL/GenBank/DDBJ databases">
        <title>New Phytohabitans aurantiacus sp. RD004123 nov., an actinomycete isolated from soil.</title>
        <authorList>
            <person name="Triningsih D.W."/>
            <person name="Harunari E."/>
            <person name="Igarashi Y."/>
        </authorList>
    </citation>
    <scope>NUCLEOTIDE SEQUENCE</scope>
    <source>
        <strain evidence="1">RD004123</strain>
    </source>
</reference>
<dbReference type="InterPro" id="IPR000415">
    <property type="entry name" value="Nitroreductase-like"/>
</dbReference>
<proteinExistence type="predicted"/>
<evidence type="ECO:0000313" key="1">
    <source>
        <dbReference type="EMBL" id="GLH99765.1"/>
    </source>
</evidence>
<evidence type="ECO:0000313" key="2">
    <source>
        <dbReference type="Proteomes" id="UP001144280"/>
    </source>
</evidence>
<gene>
    <name evidence="1" type="ORF">Pa4123_50410</name>
</gene>
<dbReference type="EMBL" id="BSDI01000027">
    <property type="protein sequence ID" value="GLH99765.1"/>
    <property type="molecule type" value="Genomic_DNA"/>
</dbReference>
<dbReference type="PANTHER" id="PTHR23026:SF123">
    <property type="entry name" value="NAD(P)H NITROREDUCTASE RV3131-RELATED"/>
    <property type="match status" value="1"/>
</dbReference>
<sequence>MTRPAVAGGRGLPRGPLRDCLEAAIAAPSVHNTQPWRFRVDGDTIDVYADRSRRLAVLDPDGRELLISVGAAILNLRVAILAHGRVPMLHLLPDQAKPDLAARITLGPRTEPPATARMLADAIPRRHTNRNPFKPIGVPADALADLCDAATTELGRLVIVDPGVRDAVLDVVRIAEHRRRHEPAYWRELSDWTRTENGRGDGVPVEAFGPWDALETVPIRDFSVVRPARRRGPATFESAPTIAVLYTVTDNPYEWLRGGQALQRVLLTATVRGLASTLMTQPVEAPDLRRLLEDQATGYAAQAVLRFGYGPPSAASPRRPLQEVAEWR</sequence>